<evidence type="ECO:0000313" key="3">
    <source>
        <dbReference type="Proteomes" id="UP000762676"/>
    </source>
</evidence>
<dbReference type="EMBL" id="BMAT01013288">
    <property type="protein sequence ID" value="GFS09361.1"/>
    <property type="molecule type" value="Genomic_DNA"/>
</dbReference>
<gene>
    <name evidence="2" type="ORF">ElyMa_006619500</name>
</gene>
<evidence type="ECO:0000313" key="2">
    <source>
        <dbReference type="EMBL" id="GFS09361.1"/>
    </source>
</evidence>
<keyword evidence="1" id="KW-0732">Signal</keyword>
<dbReference type="GO" id="GO:0006044">
    <property type="term" value="P:N-acetylglucosamine metabolic process"/>
    <property type="evidence" value="ECO:0007669"/>
    <property type="project" value="TreeGrafter"/>
</dbReference>
<accession>A0AAV4IE69</accession>
<protein>
    <submittedName>
        <fullName evidence="2">Carbohydrate sulfotransferase</fullName>
    </submittedName>
</protein>
<dbReference type="PANTHER" id="PTHR10704">
    <property type="entry name" value="CARBOHYDRATE SULFOTRANSFERASE"/>
    <property type="match status" value="1"/>
</dbReference>
<feature type="chain" id="PRO_5043607380" evidence="1">
    <location>
        <begin position="25"/>
        <end position="241"/>
    </location>
</feature>
<dbReference type="AlphaFoldDB" id="A0AAV4IE69"/>
<dbReference type="GO" id="GO:0001517">
    <property type="term" value="F:N-acetylglucosamine 6-O-sulfotransferase activity"/>
    <property type="evidence" value="ECO:0007669"/>
    <property type="project" value="TreeGrafter"/>
</dbReference>
<sequence length="241" mass="27734">MARASRRWLTGLCSISVVLMLLWARCGERNYWEPAHIRVVRNSEINSEVIIDISGYRSGNITDVAYTKFSKRLEQNKTGQVSLIQPNRNQSSLYFNHAKQARNLQGLDMPEDGKRNAERARVLLMSYMRSGSTFTGDIFQSSPAVFYLYEPLIYVNDDDYIAPSHRPARSRLIPKAMKIPNPPEIHNYTLDTLKCQLTDHNLRFLYALTYSKSTTEFDECQKKLGIEPATFGQCGEQLRKR</sequence>
<dbReference type="Proteomes" id="UP000762676">
    <property type="component" value="Unassembled WGS sequence"/>
</dbReference>
<feature type="signal peptide" evidence="1">
    <location>
        <begin position="1"/>
        <end position="24"/>
    </location>
</feature>
<keyword evidence="3" id="KW-1185">Reference proteome</keyword>
<dbReference type="SUPFAM" id="SSF52540">
    <property type="entry name" value="P-loop containing nucleoside triphosphate hydrolases"/>
    <property type="match status" value="1"/>
</dbReference>
<evidence type="ECO:0000256" key="1">
    <source>
        <dbReference type="SAM" id="SignalP"/>
    </source>
</evidence>
<dbReference type="InterPro" id="IPR027417">
    <property type="entry name" value="P-loop_NTPase"/>
</dbReference>
<reference evidence="2 3" key="1">
    <citation type="journal article" date="2021" name="Elife">
        <title>Chloroplast acquisition without the gene transfer in kleptoplastic sea slugs, Plakobranchus ocellatus.</title>
        <authorList>
            <person name="Maeda T."/>
            <person name="Takahashi S."/>
            <person name="Yoshida T."/>
            <person name="Shimamura S."/>
            <person name="Takaki Y."/>
            <person name="Nagai Y."/>
            <person name="Toyoda A."/>
            <person name="Suzuki Y."/>
            <person name="Arimoto A."/>
            <person name="Ishii H."/>
            <person name="Satoh N."/>
            <person name="Nishiyama T."/>
            <person name="Hasebe M."/>
            <person name="Maruyama T."/>
            <person name="Minagawa J."/>
            <person name="Obokata J."/>
            <person name="Shigenobu S."/>
        </authorList>
    </citation>
    <scope>NUCLEOTIDE SEQUENCE [LARGE SCALE GENOMIC DNA]</scope>
</reference>
<comment type="caution">
    <text evidence="2">The sequence shown here is derived from an EMBL/GenBank/DDBJ whole genome shotgun (WGS) entry which is preliminary data.</text>
</comment>
<organism evidence="2 3">
    <name type="scientific">Elysia marginata</name>
    <dbReference type="NCBI Taxonomy" id="1093978"/>
    <lineage>
        <taxon>Eukaryota</taxon>
        <taxon>Metazoa</taxon>
        <taxon>Spiralia</taxon>
        <taxon>Lophotrochozoa</taxon>
        <taxon>Mollusca</taxon>
        <taxon>Gastropoda</taxon>
        <taxon>Heterobranchia</taxon>
        <taxon>Euthyneura</taxon>
        <taxon>Panpulmonata</taxon>
        <taxon>Sacoglossa</taxon>
        <taxon>Placobranchoidea</taxon>
        <taxon>Plakobranchidae</taxon>
        <taxon>Elysia</taxon>
    </lineage>
</organism>
<dbReference type="InterPro" id="IPR051135">
    <property type="entry name" value="Gal/GlcNAc/GalNAc_ST"/>
</dbReference>
<proteinExistence type="predicted"/>
<dbReference type="GO" id="GO:0006790">
    <property type="term" value="P:sulfur compound metabolic process"/>
    <property type="evidence" value="ECO:0007669"/>
    <property type="project" value="TreeGrafter"/>
</dbReference>
<name>A0AAV4IE69_9GAST</name>
<dbReference type="PANTHER" id="PTHR10704:SF44">
    <property type="entry name" value="LD35051P-RELATED"/>
    <property type="match status" value="1"/>
</dbReference>
<dbReference type="Gene3D" id="3.40.50.300">
    <property type="entry name" value="P-loop containing nucleotide triphosphate hydrolases"/>
    <property type="match status" value="1"/>
</dbReference>